<evidence type="ECO:0000256" key="14">
    <source>
        <dbReference type="ARBA" id="ARBA00077294"/>
    </source>
</evidence>
<name>A0ABD1Q0Q3_9LAMI</name>
<evidence type="ECO:0000256" key="15">
    <source>
        <dbReference type="SAM" id="Phobius"/>
    </source>
</evidence>
<evidence type="ECO:0000256" key="7">
    <source>
        <dbReference type="ARBA" id="ARBA00022989"/>
    </source>
</evidence>
<comment type="catalytic activity">
    <reaction evidence="10">
        <text>sn-glycerol 3-phosphate + an acyl-CoA = a 1-acyl-sn-glycero-3-phosphate + CoA</text>
        <dbReference type="Rhea" id="RHEA:15325"/>
        <dbReference type="ChEBI" id="CHEBI:57287"/>
        <dbReference type="ChEBI" id="CHEBI:57597"/>
        <dbReference type="ChEBI" id="CHEBI:57970"/>
        <dbReference type="ChEBI" id="CHEBI:58342"/>
        <dbReference type="EC" id="2.3.1.15"/>
    </reaction>
</comment>
<keyword evidence="6 15" id="KW-0812">Transmembrane</keyword>
<dbReference type="AlphaFoldDB" id="A0ABD1Q0Q3"/>
<dbReference type="GO" id="GO:0004366">
    <property type="term" value="F:glycerol-3-phosphate O-acyltransferase activity"/>
    <property type="evidence" value="ECO:0007669"/>
    <property type="project" value="UniProtKB-EC"/>
</dbReference>
<evidence type="ECO:0000256" key="6">
    <source>
        <dbReference type="ARBA" id="ARBA00022692"/>
    </source>
</evidence>
<keyword evidence="7 15" id="KW-1133">Transmembrane helix</keyword>
<proteinExistence type="inferred from homology"/>
<evidence type="ECO:0000256" key="10">
    <source>
        <dbReference type="ARBA" id="ARBA00048427"/>
    </source>
</evidence>
<protein>
    <recommendedName>
        <fullName evidence="13">Glycerol-3-phosphate acyltransferase RAM2</fullName>
        <ecNumber evidence="4">2.3.1.15</ecNumber>
    </recommendedName>
    <alternativeName>
        <fullName evidence="14">Protein REQUIRED FOR ARBUSCULAR MYCORRHIZATION 2</fullName>
    </alternativeName>
</protein>
<comment type="function">
    <text evidence="11">Involved in the production of cutin monomers. Esterifies acyl-group from acyl-ACP to the sn-2 position of glycerol-3-phosphate, a step in cutin biosynthesis. Required for colonization of the root by mycorrhizal fungi, and appropriate hyphopodia and arbuscule formation. Cutin monomers act as plant signals that promote colonization by arbuscular mycorrhizal fungi. This signaling function has been recruited by pathogenic oomycetes to facilitate appressoria formation and their own invasion.</text>
</comment>
<evidence type="ECO:0000256" key="8">
    <source>
        <dbReference type="ARBA" id="ARBA00023136"/>
    </source>
</evidence>
<dbReference type="EMBL" id="JBFOLK010000012">
    <property type="protein sequence ID" value="KAL2469705.1"/>
    <property type="molecule type" value="Genomic_DNA"/>
</dbReference>
<sequence>MAKTYSPIDNFPTIDKCKSEGRGNHTSVVTDLDGTLLVGRDSFPYFALVAFDVGGILRLFFLLLFTPFIGILYHFGSESAAIRLMIFATFVGVKVDDIKSAAAAVLPKHYSSDLHPETWSVFSSCGKRCVLTENPRIMVEPFLKNYLEVDLVLGTEISTCKGRATGFVASPGVLVGKNKANALRKSFDKASMPDIAIGDRKSDFEFMKLCKERYIVPSKAGIRPVSQDQLPKPVIFHDGRLVQKPTPLMAFLIILWIPISIPLAILRVASGSLCPIYLSYYLIKLLNSPIVIKGTPPIKAKNSSSKQKGVLFVCSHRTVADAVYLSMALGRPVASPSYSVSRLTEIISPIKSARLSRNREKDAKLIKKFLEEGDLIVCAEGTTCREPYLLRFSALFAELTDQLVPVAISIRTSLFHGTTARGYKWMDPFFFAMNPRPVYEITFLNKLSHDQTCAAGKSSQEVANNVQQMIASALSYKCTKFTRRDKYLALAGTDGTVGDKNK</sequence>
<evidence type="ECO:0000256" key="1">
    <source>
        <dbReference type="ARBA" id="ARBA00004141"/>
    </source>
</evidence>
<evidence type="ECO:0000256" key="2">
    <source>
        <dbReference type="ARBA" id="ARBA00005175"/>
    </source>
</evidence>
<evidence type="ECO:0000256" key="13">
    <source>
        <dbReference type="ARBA" id="ARBA00069630"/>
    </source>
</evidence>
<evidence type="ECO:0000259" key="16">
    <source>
        <dbReference type="SMART" id="SM00563"/>
    </source>
</evidence>
<reference evidence="18" key="1">
    <citation type="submission" date="2024-07" db="EMBL/GenBank/DDBJ databases">
        <title>Two chromosome-level genome assemblies of Korean endemic species Abeliophyllum distichum and Forsythia ovata (Oleaceae).</title>
        <authorList>
            <person name="Jang H."/>
        </authorList>
    </citation>
    <scope>NUCLEOTIDE SEQUENCE [LARGE SCALE GENOMIC DNA]</scope>
</reference>
<evidence type="ECO:0000256" key="12">
    <source>
        <dbReference type="ARBA" id="ARBA00060536"/>
    </source>
</evidence>
<comment type="pathway">
    <text evidence="12">Glycerolipid metabolism.</text>
</comment>
<accession>A0ABD1Q0Q3</accession>
<dbReference type="SMART" id="SM00563">
    <property type="entry name" value="PlsC"/>
    <property type="match status" value="1"/>
</dbReference>
<dbReference type="SUPFAM" id="SSF69593">
    <property type="entry name" value="Glycerol-3-phosphate (1)-acyltransferase"/>
    <property type="match status" value="1"/>
</dbReference>
<dbReference type="EC" id="2.3.1.15" evidence="4"/>
<keyword evidence="9" id="KW-0012">Acyltransferase</keyword>
<dbReference type="Proteomes" id="UP001604336">
    <property type="component" value="Unassembled WGS sequence"/>
</dbReference>
<comment type="similarity">
    <text evidence="3">Belongs to the GPAT/DAPAT family.</text>
</comment>
<evidence type="ECO:0000256" key="5">
    <source>
        <dbReference type="ARBA" id="ARBA00022679"/>
    </source>
</evidence>
<evidence type="ECO:0000256" key="4">
    <source>
        <dbReference type="ARBA" id="ARBA00013113"/>
    </source>
</evidence>
<dbReference type="InterPro" id="IPR036412">
    <property type="entry name" value="HAD-like_sf"/>
</dbReference>
<dbReference type="Gene3D" id="3.40.50.1000">
    <property type="entry name" value="HAD superfamily/HAD-like"/>
    <property type="match status" value="1"/>
</dbReference>
<dbReference type="GO" id="GO:0009610">
    <property type="term" value="P:response to symbiotic fungus"/>
    <property type="evidence" value="ECO:0007669"/>
    <property type="project" value="UniProtKB-ARBA"/>
</dbReference>
<feature type="domain" description="Phospholipid/glycerol acyltransferase" evidence="16">
    <location>
        <begin position="310"/>
        <end position="411"/>
    </location>
</feature>
<evidence type="ECO:0000256" key="11">
    <source>
        <dbReference type="ARBA" id="ARBA00057026"/>
    </source>
</evidence>
<keyword evidence="18" id="KW-1185">Reference proteome</keyword>
<dbReference type="PANTHER" id="PTHR15486:SF91">
    <property type="entry name" value="PHOSPHOLIPID_GLYCEROL ACYLTRANSFERASE DOMAIN-CONTAINING PROTEIN"/>
    <property type="match status" value="1"/>
</dbReference>
<evidence type="ECO:0000256" key="9">
    <source>
        <dbReference type="ARBA" id="ARBA00023315"/>
    </source>
</evidence>
<evidence type="ECO:0000313" key="18">
    <source>
        <dbReference type="Proteomes" id="UP001604336"/>
    </source>
</evidence>
<dbReference type="InterPro" id="IPR023214">
    <property type="entry name" value="HAD_sf"/>
</dbReference>
<comment type="subcellular location">
    <subcellularLocation>
        <location evidence="1">Membrane</location>
        <topology evidence="1">Multi-pass membrane protein</topology>
    </subcellularLocation>
</comment>
<dbReference type="InterPro" id="IPR056462">
    <property type="entry name" value="HAD_RAM2/GPAT1-8"/>
</dbReference>
<feature type="transmembrane region" description="Helical" evidence="15">
    <location>
        <begin position="248"/>
        <end position="269"/>
    </location>
</feature>
<feature type="transmembrane region" description="Helical" evidence="15">
    <location>
        <begin position="45"/>
        <end position="75"/>
    </location>
</feature>
<gene>
    <name evidence="17" type="ORF">Adt_37841</name>
</gene>
<evidence type="ECO:0000256" key="3">
    <source>
        <dbReference type="ARBA" id="ARBA00007937"/>
    </source>
</evidence>
<comment type="caution">
    <text evidence="17">The sequence shown here is derived from an EMBL/GenBank/DDBJ whole genome shotgun (WGS) entry which is preliminary data.</text>
</comment>
<dbReference type="Pfam" id="PF23270">
    <property type="entry name" value="HAD_RAM2_N"/>
    <property type="match status" value="1"/>
</dbReference>
<dbReference type="PANTHER" id="PTHR15486">
    <property type="entry name" value="ANCIENT UBIQUITOUS PROTEIN"/>
    <property type="match status" value="1"/>
</dbReference>
<keyword evidence="8 15" id="KW-0472">Membrane</keyword>
<keyword evidence="5" id="KW-0808">Transferase</keyword>
<dbReference type="FunFam" id="3.40.50.1000:FF:000243">
    <property type="entry name" value="Glycerol-3-phosphate 2-O-acyltransferase 6"/>
    <property type="match status" value="1"/>
</dbReference>
<evidence type="ECO:0000313" key="17">
    <source>
        <dbReference type="EMBL" id="KAL2469705.1"/>
    </source>
</evidence>
<comment type="pathway">
    <text evidence="2">Lipid metabolism; glycerolipid metabolism.</text>
</comment>
<organism evidence="17 18">
    <name type="scientific">Abeliophyllum distichum</name>
    <dbReference type="NCBI Taxonomy" id="126358"/>
    <lineage>
        <taxon>Eukaryota</taxon>
        <taxon>Viridiplantae</taxon>
        <taxon>Streptophyta</taxon>
        <taxon>Embryophyta</taxon>
        <taxon>Tracheophyta</taxon>
        <taxon>Spermatophyta</taxon>
        <taxon>Magnoliopsida</taxon>
        <taxon>eudicotyledons</taxon>
        <taxon>Gunneridae</taxon>
        <taxon>Pentapetalae</taxon>
        <taxon>asterids</taxon>
        <taxon>lamiids</taxon>
        <taxon>Lamiales</taxon>
        <taxon>Oleaceae</taxon>
        <taxon>Forsythieae</taxon>
        <taxon>Abeliophyllum</taxon>
    </lineage>
</organism>
<dbReference type="SUPFAM" id="SSF56784">
    <property type="entry name" value="HAD-like"/>
    <property type="match status" value="1"/>
</dbReference>
<dbReference type="GO" id="GO:0016020">
    <property type="term" value="C:membrane"/>
    <property type="evidence" value="ECO:0007669"/>
    <property type="project" value="UniProtKB-SubCell"/>
</dbReference>
<dbReference type="InterPro" id="IPR002123">
    <property type="entry name" value="Plipid/glycerol_acylTrfase"/>
</dbReference>
<dbReference type="Pfam" id="PF01553">
    <property type="entry name" value="Acyltransferase"/>
    <property type="match status" value="1"/>
</dbReference>